<dbReference type="SMART" id="SM00220">
    <property type="entry name" value="S_TKc"/>
    <property type="match status" value="1"/>
</dbReference>
<dbReference type="GO" id="GO:0045717">
    <property type="term" value="P:negative regulation of fatty acid biosynthetic process"/>
    <property type="evidence" value="ECO:0007669"/>
    <property type="project" value="UniProtKB-ARBA"/>
</dbReference>
<comment type="caution">
    <text evidence="13">The sequence shown here is derived from an EMBL/GenBank/DDBJ whole genome shotgun (WGS) entry which is preliminary data.</text>
</comment>
<dbReference type="PROSITE" id="PS50011">
    <property type="entry name" value="PROTEIN_KINASE_DOM"/>
    <property type="match status" value="1"/>
</dbReference>
<organism evidence="13 14">
    <name type="scientific">Pedococcus badiiscoriae</name>
    <dbReference type="NCBI Taxonomy" id="642776"/>
    <lineage>
        <taxon>Bacteria</taxon>
        <taxon>Bacillati</taxon>
        <taxon>Actinomycetota</taxon>
        <taxon>Actinomycetes</taxon>
        <taxon>Micrococcales</taxon>
        <taxon>Intrasporangiaceae</taxon>
        <taxon>Pedococcus</taxon>
    </lineage>
</organism>
<keyword evidence="3 13" id="KW-0808">Transferase</keyword>
<keyword evidence="10" id="KW-0812">Transmembrane</keyword>
<comment type="catalytic activity">
    <reaction evidence="7">
        <text>L-threonyl-[protein] + ATP = O-phospho-L-threonyl-[protein] + ADP + H(+)</text>
        <dbReference type="Rhea" id="RHEA:46608"/>
        <dbReference type="Rhea" id="RHEA-COMP:11060"/>
        <dbReference type="Rhea" id="RHEA-COMP:11605"/>
        <dbReference type="ChEBI" id="CHEBI:15378"/>
        <dbReference type="ChEBI" id="CHEBI:30013"/>
        <dbReference type="ChEBI" id="CHEBI:30616"/>
        <dbReference type="ChEBI" id="CHEBI:61977"/>
        <dbReference type="ChEBI" id="CHEBI:456216"/>
        <dbReference type="EC" id="2.7.11.1"/>
    </reaction>
</comment>
<evidence type="ECO:0000313" key="13">
    <source>
        <dbReference type="EMBL" id="NYG05560.1"/>
    </source>
</evidence>
<dbReference type="SMART" id="SM00740">
    <property type="entry name" value="PASTA"/>
    <property type="match status" value="4"/>
</dbReference>
<gene>
    <name evidence="13" type="ORF">BJ986_000047</name>
</gene>
<dbReference type="EMBL" id="JACCAB010000001">
    <property type="protein sequence ID" value="NYG05560.1"/>
    <property type="molecule type" value="Genomic_DNA"/>
</dbReference>
<feature type="transmembrane region" description="Helical" evidence="10">
    <location>
        <begin position="371"/>
        <end position="390"/>
    </location>
</feature>
<evidence type="ECO:0000256" key="7">
    <source>
        <dbReference type="ARBA" id="ARBA00047899"/>
    </source>
</evidence>
<dbReference type="PANTHER" id="PTHR43289">
    <property type="entry name" value="MITOGEN-ACTIVATED PROTEIN KINASE KINASE KINASE 20-RELATED"/>
    <property type="match status" value="1"/>
</dbReference>
<dbReference type="NCBIfam" id="NF033483">
    <property type="entry name" value="PknB_PASTA_kin"/>
    <property type="match status" value="1"/>
</dbReference>
<proteinExistence type="predicted"/>
<keyword evidence="14" id="KW-1185">Reference proteome</keyword>
<keyword evidence="5 13" id="KW-0418">Kinase</keyword>
<evidence type="ECO:0000256" key="10">
    <source>
        <dbReference type="SAM" id="Phobius"/>
    </source>
</evidence>
<evidence type="ECO:0000256" key="6">
    <source>
        <dbReference type="ARBA" id="ARBA00022840"/>
    </source>
</evidence>
<dbReference type="PROSITE" id="PS51178">
    <property type="entry name" value="PASTA"/>
    <property type="match status" value="4"/>
</dbReference>
<protein>
    <recommendedName>
        <fullName evidence="1">non-specific serine/threonine protein kinase</fullName>
        <ecNumber evidence="1">2.7.11.1</ecNumber>
    </recommendedName>
</protein>
<feature type="domain" description="PASTA" evidence="12">
    <location>
        <begin position="528"/>
        <end position="594"/>
    </location>
</feature>
<evidence type="ECO:0000259" key="12">
    <source>
        <dbReference type="PROSITE" id="PS51178"/>
    </source>
</evidence>
<dbReference type="Gene3D" id="3.30.10.20">
    <property type="match status" value="4"/>
</dbReference>
<keyword evidence="4" id="KW-0547">Nucleotide-binding</keyword>
<dbReference type="InterPro" id="IPR011009">
    <property type="entry name" value="Kinase-like_dom_sf"/>
</dbReference>
<keyword evidence="10" id="KW-1133">Transmembrane helix</keyword>
<dbReference type="GO" id="GO:0005524">
    <property type="term" value="F:ATP binding"/>
    <property type="evidence" value="ECO:0007669"/>
    <property type="project" value="UniProtKB-KW"/>
</dbReference>
<evidence type="ECO:0000313" key="14">
    <source>
        <dbReference type="Proteomes" id="UP000573599"/>
    </source>
</evidence>
<comment type="catalytic activity">
    <reaction evidence="8">
        <text>L-seryl-[protein] + ATP = O-phospho-L-seryl-[protein] + ADP + H(+)</text>
        <dbReference type="Rhea" id="RHEA:17989"/>
        <dbReference type="Rhea" id="RHEA-COMP:9863"/>
        <dbReference type="Rhea" id="RHEA-COMP:11604"/>
        <dbReference type="ChEBI" id="CHEBI:15378"/>
        <dbReference type="ChEBI" id="CHEBI:29999"/>
        <dbReference type="ChEBI" id="CHEBI:30616"/>
        <dbReference type="ChEBI" id="CHEBI:83421"/>
        <dbReference type="ChEBI" id="CHEBI:456216"/>
        <dbReference type="EC" id="2.7.11.1"/>
    </reaction>
</comment>
<dbReference type="InterPro" id="IPR000719">
    <property type="entry name" value="Prot_kinase_dom"/>
</dbReference>
<dbReference type="SUPFAM" id="SSF56112">
    <property type="entry name" value="Protein kinase-like (PK-like)"/>
    <property type="match status" value="1"/>
</dbReference>
<evidence type="ECO:0000256" key="8">
    <source>
        <dbReference type="ARBA" id="ARBA00048679"/>
    </source>
</evidence>
<evidence type="ECO:0000256" key="1">
    <source>
        <dbReference type="ARBA" id="ARBA00012513"/>
    </source>
</evidence>
<dbReference type="FunFam" id="3.30.200.20:FF:000035">
    <property type="entry name" value="Serine/threonine protein kinase Stk1"/>
    <property type="match status" value="1"/>
</dbReference>
<evidence type="ECO:0000256" key="2">
    <source>
        <dbReference type="ARBA" id="ARBA00022527"/>
    </source>
</evidence>
<dbReference type="Pfam" id="PF03793">
    <property type="entry name" value="PASTA"/>
    <property type="match status" value="4"/>
</dbReference>
<feature type="domain" description="Protein kinase" evidence="11">
    <location>
        <begin position="18"/>
        <end position="283"/>
    </location>
</feature>
<dbReference type="CDD" id="cd14014">
    <property type="entry name" value="STKc_PknB_like"/>
    <property type="match status" value="1"/>
</dbReference>
<dbReference type="Gene3D" id="1.10.510.10">
    <property type="entry name" value="Transferase(Phosphotransferase) domain 1"/>
    <property type="match status" value="1"/>
</dbReference>
<feature type="domain" description="PASTA" evidence="12">
    <location>
        <begin position="595"/>
        <end position="658"/>
    </location>
</feature>
<dbReference type="GO" id="GO:0004674">
    <property type="term" value="F:protein serine/threonine kinase activity"/>
    <property type="evidence" value="ECO:0007669"/>
    <property type="project" value="UniProtKB-KW"/>
</dbReference>
<feature type="region of interest" description="Disordered" evidence="9">
    <location>
        <begin position="314"/>
        <end position="352"/>
    </location>
</feature>
<dbReference type="InterPro" id="IPR008271">
    <property type="entry name" value="Ser/Thr_kinase_AS"/>
</dbReference>
<dbReference type="Proteomes" id="UP000573599">
    <property type="component" value="Unassembled WGS sequence"/>
</dbReference>
<dbReference type="FunFam" id="1.10.510.10:FF:000021">
    <property type="entry name" value="Serine/threonine protein kinase"/>
    <property type="match status" value="1"/>
</dbReference>
<dbReference type="CDD" id="cd06577">
    <property type="entry name" value="PASTA_pknB"/>
    <property type="match status" value="4"/>
</dbReference>
<accession>A0A852WAB6</accession>
<sequence length="658" mass="69483">MSSGVTESLLGRVFDGRYRVQSHIADGGMASVYLALDTRLDRDVALKVMRHDLAQDEAFVSRFKREARSAARLSHPNVVSVFDQGEDDGQMFLAMEYVPGQTLREVMKAEGPLTPRAALDILGPVLQALGAAHRAGIIHRDVKPENIILREDDGTVKVADFGLARAVSTQTTASQTGVLLGTVAYLSPEQVERGIADARSDVYAAGLILFEMLTGTKAFTGDTPIHIAYQHVHGSIPAPSSRVTSVPGELDALVALATSRDPDHRPYDAEDFLVEVRRSRAMLTPAELDRRPEGPAALAGGARTVAVERTSALPVPAGSQTPASAQRRRPVPAVSLPIDRTPTAPPLLPGRGLEAAGDDDGYDRRNGLWRWIWVALAVVVVGGLAAWWFLAGPGSPTVVPATTSLTFAQAKAKLDVAALGAVRIDSFDESVPKGVVIFTRPGAGSQVRRGTDVKVTVSKGPERYAVPDVVNKSAAEARDQITAAKLTLGTSTQAFDETVPAGLVVSVEPKVGTQLKRGTKVKIVVSKGRQPIPVTDYTNKPAAQAVDALSKAGFTVDATEQANSDKVPKGSVISQSPAGGTLFKGESVKLVVSKGPVLVAVPDVQGKQEAEATQILKAAGFTVTIERFMGGIFGTVRSQEPGANTQQPKGSAIKLVVV</sequence>
<evidence type="ECO:0000256" key="5">
    <source>
        <dbReference type="ARBA" id="ARBA00022777"/>
    </source>
</evidence>
<dbReference type="Pfam" id="PF00069">
    <property type="entry name" value="Pkinase"/>
    <property type="match status" value="1"/>
</dbReference>
<dbReference type="AlphaFoldDB" id="A0A852WAB6"/>
<reference evidence="13 14" key="1">
    <citation type="submission" date="2020-07" db="EMBL/GenBank/DDBJ databases">
        <title>Sequencing the genomes of 1000 actinobacteria strains.</title>
        <authorList>
            <person name="Klenk H.-P."/>
        </authorList>
    </citation>
    <scope>NUCLEOTIDE SEQUENCE [LARGE SCALE GENOMIC DNA]</scope>
    <source>
        <strain evidence="13 14">DSM 23987</strain>
    </source>
</reference>
<dbReference type="Gene3D" id="3.30.200.20">
    <property type="entry name" value="Phosphorylase Kinase, domain 1"/>
    <property type="match status" value="1"/>
</dbReference>
<dbReference type="PANTHER" id="PTHR43289:SF34">
    <property type="entry name" value="SERINE_THREONINE-PROTEIN KINASE YBDM-RELATED"/>
    <property type="match status" value="1"/>
</dbReference>
<keyword evidence="6" id="KW-0067">ATP-binding</keyword>
<evidence type="ECO:0000259" key="11">
    <source>
        <dbReference type="PROSITE" id="PS50011"/>
    </source>
</evidence>
<evidence type="ECO:0000256" key="3">
    <source>
        <dbReference type="ARBA" id="ARBA00022679"/>
    </source>
</evidence>
<dbReference type="RefSeq" id="WP_179420163.1">
    <property type="nucleotide sequence ID" value="NZ_JACCAB010000001.1"/>
</dbReference>
<keyword evidence="2" id="KW-0723">Serine/threonine-protein kinase</keyword>
<name>A0A852WAB6_9MICO</name>
<keyword evidence="10" id="KW-0472">Membrane</keyword>
<feature type="domain" description="PASTA" evidence="12">
    <location>
        <begin position="394"/>
        <end position="459"/>
    </location>
</feature>
<dbReference type="PROSITE" id="PS00108">
    <property type="entry name" value="PROTEIN_KINASE_ST"/>
    <property type="match status" value="1"/>
</dbReference>
<evidence type="ECO:0000256" key="9">
    <source>
        <dbReference type="SAM" id="MobiDB-lite"/>
    </source>
</evidence>
<dbReference type="EC" id="2.7.11.1" evidence="1"/>
<feature type="domain" description="PASTA" evidence="12">
    <location>
        <begin position="460"/>
        <end position="527"/>
    </location>
</feature>
<dbReference type="InterPro" id="IPR005543">
    <property type="entry name" value="PASTA_dom"/>
</dbReference>
<evidence type="ECO:0000256" key="4">
    <source>
        <dbReference type="ARBA" id="ARBA00022741"/>
    </source>
</evidence>